<evidence type="ECO:0000313" key="1">
    <source>
        <dbReference type="EMBL" id="KAH7926391.1"/>
    </source>
</evidence>
<accession>A0ACB8BKH8</accession>
<organism evidence="1 2">
    <name type="scientific">Leucogyrophana mollusca</name>
    <dbReference type="NCBI Taxonomy" id="85980"/>
    <lineage>
        <taxon>Eukaryota</taxon>
        <taxon>Fungi</taxon>
        <taxon>Dikarya</taxon>
        <taxon>Basidiomycota</taxon>
        <taxon>Agaricomycotina</taxon>
        <taxon>Agaricomycetes</taxon>
        <taxon>Agaricomycetidae</taxon>
        <taxon>Boletales</taxon>
        <taxon>Boletales incertae sedis</taxon>
        <taxon>Leucogyrophana</taxon>
    </lineage>
</organism>
<protein>
    <submittedName>
        <fullName evidence="1">Uncharacterized protein</fullName>
    </submittedName>
</protein>
<dbReference type="Proteomes" id="UP000790709">
    <property type="component" value="Unassembled WGS sequence"/>
</dbReference>
<sequence>MESEYDVCVECGSLVECEHDHEPGEHPPRPPTLGGTHPAEIVTNPPAITTKDSDADADTLEMRMVRPIPPHTEVFNTYGALTNAALLARYGFLLDANEWDVVSMPISSSLTQGFLRVAREHSNEESDKDNKSGGATGRRPPRNTTTTPGGGDWAYDTVGGKHGMLCASENRSRGDGTFIVGGGEATSRDAYEVGGDGRKAAAHFQDGDLVISLFERVARTWDCEALWDADDGDENETQALVYNPPPSTSRGKEVVLCLNSDGKLSHHLWIFCALVAFSVHLPDLVVEGNLDALKRRMLRVQEYVERAQLRGEDSESESSGASAGPDSALLSEEGGTGTSTLDVGTICLSHSHSKQATASTRPFQGTIPTALFQLLPSSEARVESNRRRLTDINIADVVVGEAEGERPVKRVRRSRSSSPPLLEDQRSSNFGLSGGGPDCTGLEYNLGEDEGFLDHRIARSLVRVVVCFCRERFEGMGAAELGEILDRTPSWMHRTRTALGIAVGEKSIVESCAATWEGLLD</sequence>
<proteinExistence type="predicted"/>
<dbReference type="EMBL" id="MU266383">
    <property type="protein sequence ID" value="KAH7926391.1"/>
    <property type="molecule type" value="Genomic_DNA"/>
</dbReference>
<evidence type="ECO:0000313" key="2">
    <source>
        <dbReference type="Proteomes" id="UP000790709"/>
    </source>
</evidence>
<comment type="caution">
    <text evidence="1">The sequence shown here is derived from an EMBL/GenBank/DDBJ whole genome shotgun (WGS) entry which is preliminary data.</text>
</comment>
<reference evidence="1" key="1">
    <citation type="journal article" date="2021" name="New Phytol.">
        <title>Evolutionary innovations through gain and loss of genes in the ectomycorrhizal Boletales.</title>
        <authorList>
            <person name="Wu G."/>
            <person name="Miyauchi S."/>
            <person name="Morin E."/>
            <person name="Kuo A."/>
            <person name="Drula E."/>
            <person name="Varga T."/>
            <person name="Kohler A."/>
            <person name="Feng B."/>
            <person name="Cao Y."/>
            <person name="Lipzen A."/>
            <person name="Daum C."/>
            <person name="Hundley H."/>
            <person name="Pangilinan J."/>
            <person name="Johnson J."/>
            <person name="Barry K."/>
            <person name="LaButti K."/>
            <person name="Ng V."/>
            <person name="Ahrendt S."/>
            <person name="Min B."/>
            <person name="Choi I.G."/>
            <person name="Park H."/>
            <person name="Plett J.M."/>
            <person name="Magnuson J."/>
            <person name="Spatafora J.W."/>
            <person name="Nagy L.G."/>
            <person name="Henrissat B."/>
            <person name="Grigoriev I.V."/>
            <person name="Yang Z.L."/>
            <person name="Xu J."/>
            <person name="Martin F.M."/>
        </authorList>
    </citation>
    <scope>NUCLEOTIDE SEQUENCE</scope>
    <source>
        <strain evidence="1">KUC20120723A-06</strain>
    </source>
</reference>
<name>A0ACB8BKH8_9AGAM</name>
<gene>
    <name evidence="1" type="ORF">BV22DRAFT_355569</name>
</gene>
<keyword evidence="2" id="KW-1185">Reference proteome</keyword>